<feature type="domain" description="Fe2OG dioxygenase" evidence="1">
    <location>
        <begin position="1"/>
        <end position="96"/>
    </location>
</feature>
<dbReference type="Proteomes" id="UP000011115">
    <property type="component" value="Unassembled WGS sequence"/>
</dbReference>
<dbReference type="PaxDb" id="4113-PGSC0003DMT400086432"/>
<dbReference type="Gramene" id="PGSC0003DMT400086432">
    <property type="protein sequence ID" value="PGSC0003DMT400086432"/>
    <property type="gene ID" value="PGSC0003DMG400036003"/>
</dbReference>
<accession>M1DBQ9</accession>
<dbReference type="InterPro" id="IPR005123">
    <property type="entry name" value="Oxoglu/Fe-dep_dioxygenase_dom"/>
</dbReference>
<dbReference type="PANTHER" id="PTHR47990">
    <property type="entry name" value="2-OXOGLUTARATE (2OG) AND FE(II)-DEPENDENT OXYGENASE SUPERFAMILY PROTEIN-RELATED"/>
    <property type="match status" value="1"/>
</dbReference>
<sequence length="156" mass="17936">MRLNYYPSCLKPELTLGTGPHYDPTSLTVLHQDCVSGLQVFVDNEWYSINPNFNAFVVNIGDTFMALLNGRYKSCLHRAVVNNTTPRKSLAFFLCPDKDKVVCPPTKLVDYNNPRLYLDFTWPVLLEFTQKHHRAETNTLQAFSMLLQENNAEAYE</sequence>
<dbReference type="OMA" id="EWYSINP"/>
<dbReference type="InParanoid" id="M1DBQ9"/>
<proteinExistence type="predicted"/>
<dbReference type="InterPro" id="IPR044861">
    <property type="entry name" value="IPNS-like_FE2OG_OXY"/>
</dbReference>
<dbReference type="HOGENOM" id="CLU_010119_8_5_1"/>
<dbReference type="InterPro" id="IPR050231">
    <property type="entry name" value="Iron_ascorbate_oxido_reductase"/>
</dbReference>
<dbReference type="Pfam" id="PF03171">
    <property type="entry name" value="2OG-FeII_Oxy"/>
    <property type="match status" value="1"/>
</dbReference>
<dbReference type="AlphaFoldDB" id="M1DBQ9"/>
<evidence type="ECO:0000313" key="2">
    <source>
        <dbReference type="EnsemblPlants" id="PGSC0003DMT400086432"/>
    </source>
</evidence>
<dbReference type="Gene3D" id="2.60.120.330">
    <property type="entry name" value="B-lactam Antibiotic, Isopenicillin N Synthase, Chain"/>
    <property type="match status" value="1"/>
</dbReference>
<reference evidence="2" key="2">
    <citation type="submission" date="2015-06" db="UniProtKB">
        <authorList>
            <consortium name="EnsemblPlants"/>
        </authorList>
    </citation>
    <scope>IDENTIFICATION</scope>
    <source>
        <strain evidence="2">DM1-3 516 R44</strain>
    </source>
</reference>
<organism evidence="2 3">
    <name type="scientific">Solanum tuberosum</name>
    <name type="common">Potato</name>
    <dbReference type="NCBI Taxonomy" id="4113"/>
    <lineage>
        <taxon>Eukaryota</taxon>
        <taxon>Viridiplantae</taxon>
        <taxon>Streptophyta</taxon>
        <taxon>Embryophyta</taxon>
        <taxon>Tracheophyta</taxon>
        <taxon>Spermatophyta</taxon>
        <taxon>Magnoliopsida</taxon>
        <taxon>eudicotyledons</taxon>
        <taxon>Gunneridae</taxon>
        <taxon>Pentapetalae</taxon>
        <taxon>asterids</taxon>
        <taxon>lamiids</taxon>
        <taxon>Solanales</taxon>
        <taxon>Solanaceae</taxon>
        <taxon>Solanoideae</taxon>
        <taxon>Solaneae</taxon>
        <taxon>Solanum</taxon>
    </lineage>
</organism>
<evidence type="ECO:0000313" key="3">
    <source>
        <dbReference type="Proteomes" id="UP000011115"/>
    </source>
</evidence>
<dbReference type="PROSITE" id="PS51471">
    <property type="entry name" value="FE2OG_OXY"/>
    <property type="match status" value="1"/>
</dbReference>
<dbReference type="eggNOG" id="KOG0143">
    <property type="taxonomic scope" value="Eukaryota"/>
</dbReference>
<dbReference type="SMR" id="M1DBQ9"/>
<reference evidence="3" key="1">
    <citation type="journal article" date="2011" name="Nature">
        <title>Genome sequence and analysis of the tuber crop potato.</title>
        <authorList>
            <consortium name="The Potato Genome Sequencing Consortium"/>
        </authorList>
    </citation>
    <scope>NUCLEOTIDE SEQUENCE [LARGE SCALE GENOMIC DNA]</scope>
    <source>
        <strain evidence="3">cv. DM1-3 516 R44</strain>
    </source>
</reference>
<evidence type="ECO:0000259" key="1">
    <source>
        <dbReference type="PROSITE" id="PS51471"/>
    </source>
</evidence>
<name>M1DBQ9_SOLTU</name>
<dbReference type="SUPFAM" id="SSF51197">
    <property type="entry name" value="Clavaminate synthase-like"/>
    <property type="match status" value="1"/>
</dbReference>
<dbReference type="EnsemblPlants" id="PGSC0003DMT400086432">
    <property type="protein sequence ID" value="PGSC0003DMT400086432"/>
    <property type="gene ID" value="PGSC0003DMG400036003"/>
</dbReference>
<protein>
    <submittedName>
        <fullName evidence="2">Gibberellin 20-oxidase 1</fullName>
    </submittedName>
</protein>
<keyword evidence="3" id="KW-1185">Reference proteome</keyword>
<dbReference type="InterPro" id="IPR027443">
    <property type="entry name" value="IPNS-like_sf"/>
</dbReference>